<dbReference type="GO" id="GO:0004582">
    <property type="term" value="F:dolichyl-phosphate beta-D-mannosyltransferase activity"/>
    <property type="evidence" value="ECO:0007669"/>
    <property type="project" value="InterPro"/>
</dbReference>
<dbReference type="Proteomes" id="UP000322499">
    <property type="component" value="Unassembled WGS sequence"/>
</dbReference>
<evidence type="ECO:0000259" key="5">
    <source>
        <dbReference type="Pfam" id="PF00535"/>
    </source>
</evidence>
<reference evidence="6 7" key="1">
    <citation type="submission" date="2019-07" db="EMBL/GenBank/DDBJ databases">
        <title>Genomic Encyclopedia of Archaeal and Bacterial Type Strains, Phase II (KMG-II): from individual species to whole genera.</title>
        <authorList>
            <person name="Goeker M."/>
        </authorList>
    </citation>
    <scope>NUCLEOTIDE SEQUENCE [LARGE SCALE GENOMIC DNA]</scope>
    <source>
        <strain evidence="6 7">DSM 46842</strain>
    </source>
</reference>
<dbReference type="InterPro" id="IPR029044">
    <property type="entry name" value="Nucleotide-diphossugar_trans"/>
</dbReference>
<evidence type="ECO:0000256" key="3">
    <source>
        <dbReference type="ARBA" id="ARBA00022679"/>
    </source>
</evidence>
<dbReference type="InterPro" id="IPR039528">
    <property type="entry name" value="DPM1-like"/>
</dbReference>
<gene>
    <name evidence="6" type="ORF">BD833_105276</name>
</gene>
<dbReference type="InterPro" id="IPR001173">
    <property type="entry name" value="Glyco_trans_2-like"/>
</dbReference>
<feature type="region of interest" description="Disordered" evidence="4">
    <location>
        <begin position="242"/>
        <end position="263"/>
    </location>
</feature>
<dbReference type="GO" id="GO:0009247">
    <property type="term" value="P:glycolipid biosynthetic process"/>
    <property type="evidence" value="ECO:0007669"/>
    <property type="project" value="TreeGrafter"/>
</dbReference>
<keyword evidence="7" id="KW-1185">Reference proteome</keyword>
<evidence type="ECO:0000256" key="2">
    <source>
        <dbReference type="ARBA" id="ARBA00022676"/>
    </source>
</evidence>
<evidence type="ECO:0000256" key="1">
    <source>
        <dbReference type="ARBA" id="ARBA00006739"/>
    </source>
</evidence>
<accession>A0A5S5CWD2</accession>
<dbReference type="CDD" id="cd06442">
    <property type="entry name" value="DPM1_like"/>
    <property type="match status" value="1"/>
</dbReference>
<dbReference type="PANTHER" id="PTHR43398">
    <property type="entry name" value="DOLICHOL-PHOSPHATE MANNOSYLTRANSFERASE SUBUNIT 1"/>
    <property type="match status" value="1"/>
</dbReference>
<dbReference type="Gene3D" id="3.90.550.10">
    <property type="entry name" value="Spore Coat Polysaccharide Biosynthesis Protein SpsA, Chain A"/>
    <property type="match status" value="1"/>
</dbReference>
<dbReference type="SUPFAM" id="SSF53448">
    <property type="entry name" value="Nucleotide-diphospho-sugar transferases"/>
    <property type="match status" value="1"/>
</dbReference>
<dbReference type="RefSeq" id="WP_166533012.1">
    <property type="nucleotide sequence ID" value="NZ_VNHW01000005.1"/>
</dbReference>
<dbReference type="FunFam" id="3.90.550.10:FF:000122">
    <property type="entry name" value="Dolichol-phosphate mannosyltransferase subunit 1"/>
    <property type="match status" value="1"/>
</dbReference>
<dbReference type="AlphaFoldDB" id="A0A5S5CWD2"/>
<keyword evidence="2 6" id="KW-0328">Glycosyltransferase</keyword>
<keyword evidence="3 6" id="KW-0808">Transferase</keyword>
<organism evidence="6 7">
    <name type="scientific">Blastococcus xanthinilyticus</name>
    <dbReference type="NCBI Taxonomy" id="1564164"/>
    <lineage>
        <taxon>Bacteria</taxon>
        <taxon>Bacillati</taxon>
        <taxon>Actinomycetota</taxon>
        <taxon>Actinomycetes</taxon>
        <taxon>Geodermatophilales</taxon>
        <taxon>Geodermatophilaceae</taxon>
        <taxon>Blastococcus</taxon>
    </lineage>
</organism>
<comment type="similarity">
    <text evidence="1">Belongs to the glycosyltransferase 2 family.</text>
</comment>
<feature type="domain" description="Glycosyltransferase 2-like" evidence="5">
    <location>
        <begin position="7"/>
        <end position="171"/>
    </location>
</feature>
<protein>
    <submittedName>
        <fullName evidence="6">Dolichol-phosphate mannosyltransferase</fullName>
    </submittedName>
</protein>
<dbReference type="GO" id="GO:0016020">
    <property type="term" value="C:membrane"/>
    <property type="evidence" value="ECO:0007669"/>
    <property type="project" value="GOC"/>
</dbReference>
<dbReference type="EMBL" id="VNHW01000005">
    <property type="protein sequence ID" value="TYP88100.1"/>
    <property type="molecule type" value="Genomic_DNA"/>
</dbReference>
<evidence type="ECO:0000313" key="6">
    <source>
        <dbReference type="EMBL" id="TYP88100.1"/>
    </source>
</evidence>
<evidence type="ECO:0000256" key="4">
    <source>
        <dbReference type="SAM" id="MobiDB-lite"/>
    </source>
</evidence>
<sequence length="263" mass="28611">MPSPSVCVCVPTYDERESLPRTVAALRRAVPEADLLVIDDNSPDGTGAVAEEIAGRDPHVRVLHRPGKAGLGPAYVAGFRWALAQGYDVVAQMDADGSHRPEDLPRLLSALSGADAVLGSRWVPGGEARDWPWRREVLSRTANHYVRLALQLPLGDATGGFRAFRRHALERVDLDGVQCEGYCFQVDVARRLLAAGLRVVEVPIVFLDRELGTSKMSGRIVREALLRVTGWALEPLLGKDGRDADRGPRRQGSVRPAVSASTR</sequence>
<comment type="caution">
    <text evidence="6">The sequence shown here is derived from an EMBL/GenBank/DDBJ whole genome shotgun (WGS) entry which is preliminary data.</text>
</comment>
<proteinExistence type="inferred from homology"/>
<evidence type="ECO:0000313" key="7">
    <source>
        <dbReference type="Proteomes" id="UP000322499"/>
    </source>
</evidence>
<dbReference type="Pfam" id="PF00535">
    <property type="entry name" value="Glycos_transf_2"/>
    <property type="match status" value="1"/>
</dbReference>
<dbReference type="PANTHER" id="PTHR43398:SF1">
    <property type="entry name" value="DOLICHOL-PHOSPHATE MANNOSYLTRANSFERASE SUBUNIT 1"/>
    <property type="match status" value="1"/>
</dbReference>
<name>A0A5S5CWD2_9ACTN</name>